<dbReference type="AlphaFoldDB" id="A0A6J7EF37"/>
<name>A0A6J7EF37_9ZZZZ</name>
<dbReference type="PROSITE" id="PS51257">
    <property type="entry name" value="PROKAR_LIPOPROTEIN"/>
    <property type="match status" value="1"/>
</dbReference>
<gene>
    <name evidence="1" type="ORF">UFOPK3402_01210</name>
</gene>
<evidence type="ECO:0000313" key="1">
    <source>
        <dbReference type="EMBL" id="CAB4879900.1"/>
    </source>
</evidence>
<dbReference type="EMBL" id="CAFBLS010000148">
    <property type="protein sequence ID" value="CAB4879900.1"/>
    <property type="molecule type" value="Genomic_DNA"/>
</dbReference>
<organism evidence="1">
    <name type="scientific">freshwater metagenome</name>
    <dbReference type="NCBI Taxonomy" id="449393"/>
    <lineage>
        <taxon>unclassified sequences</taxon>
        <taxon>metagenomes</taxon>
        <taxon>ecological metagenomes</taxon>
    </lineage>
</organism>
<sequence length="156" mass="14961">MKTFSKVPVALCSVLLVSASLTACSSSSSSPASSASSAPSAPASGIPADVLDAALSALCSGDPIKGGSGGVYDSVAGTCTMPDGSVSPAADFVSALASQEARAQLVASAYGLLDGVGLPDCPPATDVAPATGAAPEISDQCLSEVLQGITTVLLAD</sequence>
<accession>A0A6J7EF37</accession>
<reference evidence="1" key="1">
    <citation type="submission" date="2020-05" db="EMBL/GenBank/DDBJ databases">
        <authorList>
            <person name="Chiriac C."/>
            <person name="Salcher M."/>
            <person name="Ghai R."/>
            <person name="Kavagutti S V."/>
        </authorList>
    </citation>
    <scope>NUCLEOTIDE SEQUENCE</scope>
</reference>
<proteinExistence type="predicted"/>
<protein>
    <submittedName>
        <fullName evidence="1">Unannotated protein</fullName>
    </submittedName>
</protein>